<dbReference type="STRING" id="94237.ENSMMOP00000013011"/>
<reference evidence="5" key="1">
    <citation type="submission" date="2025-08" db="UniProtKB">
        <authorList>
            <consortium name="Ensembl"/>
        </authorList>
    </citation>
    <scope>IDENTIFICATION</scope>
</reference>
<dbReference type="Gene3D" id="2.60.120.200">
    <property type="match status" value="2"/>
</dbReference>
<dbReference type="CDD" id="cd00070">
    <property type="entry name" value="GLECT"/>
    <property type="match status" value="2"/>
</dbReference>
<feature type="domain" description="Galectin" evidence="4">
    <location>
        <begin position="13"/>
        <end position="144"/>
    </location>
</feature>
<keyword evidence="1 3" id="KW-0430">Lectin</keyword>
<keyword evidence="2" id="KW-0677">Repeat</keyword>
<dbReference type="GO" id="GO:2000562">
    <property type="term" value="P:negative regulation of CD4-positive, alpha-beta T cell proliferation"/>
    <property type="evidence" value="ECO:0007669"/>
    <property type="project" value="TreeGrafter"/>
</dbReference>
<protein>
    <recommendedName>
        <fullName evidence="3">Galectin</fullName>
    </recommendedName>
</protein>
<dbReference type="SMART" id="SM00908">
    <property type="entry name" value="Gal-bind_lectin"/>
    <property type="match status" value="2"/>
</dbReference>
<evidence type="ECO:0000256" key="2">
    <source>
        <dbReference type="ARBA" id="ARBA00022737"/>
    </source>
</evidence>
<dbReference type="PANTHER" id="PTHR11346">
    <property type="entry name" value="GALECTIN"/>
    <property type="match status" value="1"/>
</dbReference>
<evidence type="ECO:0000256" key="3">
    <source>
        <dbReference type="RuleBase" id="RU102079"/>
    </source>
</evidence>
<dbReference type="GO" id="GO:0016936">
    <property type="term" value="F:galactoside binding"/>
    <property type="evidence" value="ECO:0007669"/>
    <property type="project" value="TreeGrafter"/>
</dbReference>
<dbReference type="Ensembl" id="ENSMMOT00000013223.1">
    <property type="protein sequence ID" value="ENSMMOP00000013011.1"/>
    <property type="gene ID" value="ENSMMOG00000009967.1"/>
</dbReference>
<dbReference type="InterPro" id="IPR044156">
    <property type="entry name" value="Galectin-like"/>
</dbReference>
<evidence type="ECO:0000313" key="6">
    <source>
        <dbReference type="Proteomes" id="UP000261620"/>
    </source>
</evidence>
<dbReference type="GO" id="GO:0005829">
    <property type="term" value="C:cytosol"/>
    <property type="evidence" value="ECO:0007669"/>
    <property type="project" value="TreeGrafter"/>
</dbReference>
<dbReference type="GO" id="GO:0032689">
    <property type="term" value="P:negative regulation of type II interferon production"/>
    <property type="evidence" value="ECO:0007669"/>
    <property type="project" value="TreeGrafter"/>
</dbReference>
<dbReference type="AlphaFoldDB" id="A0A3Q3W8U0"/>
<dbReference type="InterPro" id="IPR001079">
    <property type="entry name" value="Galectin_CRD"/>
</dbReference>
<name>A0A3Q3W8U0_MOLML</name>
<evidence type="ECO:0000313" key="5">
    <source>
        <dbReference type="Ensembl" id="ENSMMOP00000013011.1"/>
    </source>
</evidence>
<dbReference type="GO" id="GO:0010628">
    <property type="term" value="P:positive regulation of gene expression"/>
    <property type="evidence" value="ECO:0007669"/>
    <property type="project" value="TreeGrafter"/>
</dbReference>
<feature type="domain" description="Galectin" evidence="4">
    <location>
        <begin position="199"/>
        <end position="325"/>
    </location>
</feature>
<evidence type="ECO:0000259" key="4">
    <source>
        <dbReference type="PROSITE" id="PS51304"/>
    </source>
</evidence>
<reference evidence="5" key="2">
    <citation type="submission" date="2025-09" db="UniProtKB">
        <authorList>
            <consortium name="Ensembl"/>
        </authorList>
    </citation>
    <scope>IDENTIFICATION</scope>
</reference>
<dbReference type="Proteomes" id="UP000261620">
    <property type="component" value="Unplaced"/>
</dbReference>
<sequence length="325" mass="36027">TNFFRQKPPRIPFTGSIHGGLQEGKSISVSGRVLPGADRFHVNLQCGSGSDANIAIHINPRYDGHPAYVVVNTKQHSSWGPEERKNSPIPAGSTFNLVITVTRDSYQLNVNGCHFMEYRHRIPFHQVDTISVAGKVEISFIGFQSNEIFVVCPLQTPFPYPGFPPQPGYPGFPPQPGYPGFPPQPGFSPAMLVEVQSSGHTAISGGLRPGSTITIQGTVYPNATRFHVNLSHHTGVALHYNPRFNENTVVRNTKQFEQWGAEERDGAMPFQRGQPFSMTIRCEKHCFKLVVNGMQMHNYKHRFSPLHNIGTLEIEGDLSLTSVLV</sequence>
<dbReference type="SMART" id="SM00276">
    <property type="entry name" value="GLECT"/>
    <property type="match status" value="2"/>
</dbReference>
<dbReference type="GO" id="GO:0005634">
    <property type="term" value="C:nucleus"/>
    <property type="evidence" value="ECO:0007669"/>
    <property type="project" value="TreeGrafter"/>
</dbReference>
<organism evidence="5 6">
    <name type="scientific">Mola mola</name>
    <name type="common">Ocean sunfish</name>
    <name type="synonym">Tetraodon mola</name>
    <dbReference type="NCBI Taxonomy" id="94237"/>
    <lineage>
        <taxon>Eukaryota</taxon>
        <taxon>Metazoa</taxon>
        <taxon>Chordata</taxon>
        <taxon>Craniata</taxon>
        <taxon>Vertebrata</taxon>
        <taxon>Euteleostomi</taxon>
        <taxon>Actinopterygii</taxon>
        <taxon>Neopterygii</taxon>
        <taxon>Teleostei</taxon>
        <taxon>Neoteleostei</taxon>
        <taxon>Acanthomorphata</taxon>
        <taxon>Eupercaria</taxon>
        <taxon>Tetraodontiformes</taxon>
        <taxon>Molidae</taxon>
        <taxon>Mola</taxon>
    </lineage>
</organism>
<dbReference type="PANTHER" id="PTHR11346:SF80">
    <property type="entry name" value="GALECTIN-9C"/>
    <property type="match status" value="1"/>
</dbReference>
<dbReference type="PROSITE" id="PS51304">
    <property type="entry name" value="GALECTIN"/>
    <property type="match status" value="2"/>
</dbReference>
<dbReference type="FunFam" id="2.60.120.200:FF:000124">
    <property type="entry name" value="Galectin-4"/>
    <property type="match status" value="1"/>
</dbReference>
<accession>A0A3Q3W8U0</accession>
<keyword evidence="6" id="KW-1185">Reference proteome</keyword>
<evidence type="ECO:0000256" key="1">
    <source>
        <dbReference type="ARBA" id="ARBA00022734"/>
    </source>
</evidence>
<dbReference type="FunFam" id="2.60.120.200:FF:000023">
    <property type="entry name" value="Galectin"/>
    <property type="match status" value="1"/>
</dbReference>
<dbReference type="SUPFAM" id="SSF49899">
    <property type="entry name" value="Concanavalin A-like lectins/glucanases"/>
    <property type="match status" value="2"/>
</dbReference>
<dbReference type="GO" id="GO:0030246">
    <property type="term" value="F:carbohydrate binding"/>
    <property type="evidence" value="ECO:0007669"/>
    <property type="project" value="UniProtKB-UniRule"/>
</dbReference>
<dbReference type="Pfam" id="PF00337">
    <property type="entry name" value="Gal-bind_lectin"/>
    <property type="match status" value="2"/>
</dbReference>
<dbReference type="InterPro" id="IPR013320">
    <property type="entry name" value="ConA-like_dom_sf"/>
</dbReference>
<proteinExistence type="predicted"/>